<accession>A0A2I1I3U9</accession>
<proteinExistence type="predicted"/>
<reference evidence="2 3" key="1">
    <citation type="submission" date="2017-12" db="EMBL/GenBank/DDBJ databases">
        <title>Phylogenetic diversity of female urinary microbiome.</title>
        <authorList>
            <person name="Thomas-White K."/>
            <person name="Wolfe A.J."/>
        </authorList>
    </citation>
    <scope>NUCLEOTIDE SEQUENCE [LARGE SCALE GENOMIC DNA]</scope>
    <source>
        <strain evidence="2 3">UMB0250</strain>
    </source>
</reference>
<feature type="region of interest" description="Disordered" evidence="1">
    <location>
        <begin position="1"/>
        <end position="89"/>
    </location>
</feature>
<organism evidence="2 3">
    <name type="scientific">Schaalia turicensis</name>
    <dbReference type="NCBI Taxonomy" id="131111"/>
    <lineage>
        <taxon>Bacteria</taxon>
        <taxon>Bacillati</taxon>
        <taxon>Actinomycetota</taxon>
        <taxon>Actinomycetes</taxon>
        <taxon>Actinomycetales</taxon>
        <taxon>Actinomycetaceae</taxon>
        <taxon>Schaalia</taxon>
    </lineage>
</organism>
<sequence length="127" mass="14128">MVLRFNPPPNWPKPPEGFTPGPGWSPDPSWGPAPTDWQLWVDDPIASPSSIPRNDPSSPSTFSSDASCPRLQLEPRPPTRQAEVGARPPRAHPIVLGRMLLCSKRRQCLWPHTYEKSDATLVAQFLV</sequence>
<comment type="caution">
    <text evidence="2">The sequence shown here is derived from an EMBL/GenBank/DDBJ whole genome shotgun (WGS) entry which is preliminary data.</text>
</comment>
<evidence type="ECO:0000313" key="2">
    <source>
        <dbReference type="EMBL" id="PKY65800.1"/>
    </source>
</evidence>
<dbReference type="AlphaFoldDB" id="A0A2I1I3U9"/>
<feature type="compositionally biased region" description="Pro residues" evidence="1">
    <location>
        <begin position="1"/>
        <end position="31"/>
    </location>
</feature>
<feature type="compositionally biased region" description="Low complexity" evidence="1">
    <location>
        <begin position="56"/>
        <end position="69"/>
    </location>
</feature>
<gene>
    <name evidence="2" type="ORF">CYJ25_07585</name>
</gene>
<evidence type="ECO:0000256" key="1">
    <source>
        <dbReference type="SAM" id="MobiDB-lite"/>
    </source>
</evidence>
<name>A0A2I1I3U9_9ACTO</name>
<evidence type="ECO:0000313" key="3">
    <source>
        <dbReference type="Proteomes" id="UP000234545"/>
    </source>
</evidence>
<dbReference type="Proteomes" id="UP000234545">
    <property type="component" value="Unassembled WGS sequence"/>
</dbReference>
<dbReference type="EMBL" id="PKKJ01000013">
    <property type="protein sequence ID" value="PKY65800.1"/>
    <property type="molecule type" value="Genomic_DNA"/>
</dbReference>
<protein>
    <submittedName>
        <fullName evidence="2">Uncharacterized protein</fullName>
    </submittedName>
</protein>